<gene>
    <name evidence="2" type="ORF">FG385_26005</name>
</gene>
<dbReference type="SMART" id="SM00530">
    <property type="entry name" value="HTH_XRE"/>
    <property type="match status" value="1"/>
</dbReference>
<dbReference type="EMBL" id="VDFW01000028">
    <property type="protein sequence ID" value="TNC22232.1"/>
    <property type="molecule type" value="Genomic_DNA"/>
</dbReference>
<dbReference type="InterPro" id="IPR043917">
    <property type="entry name" value="DUF5753"/>
</dbReference>
<dbReference type="AlphaFoldDB" id="A0A5C4LWP5"/>
<comment type="caution">
    <text evidence="2">The sequence shown here is derived from an EMBL/GenBank/DDBJ whole genome shotgun (WGS) entry which is preliminary data.</text>
</comment>
<feature type="domain" description="HTH cro/C1-type" evidence="1">
    <location>
        <begin position="18"/>
        <end position="71"/>
    </location>
</feature>
<evidence type="ECO:0000313" key="3">
    <source>
        <dbReference type="Proteomes" id="UP000305546"/>
    </source>
</evidence>
<dbReference type="InterPro" id="IPR010982">
    <property type="entry name" value="Lambda_DNA-bd_dom_sf"/>
</dbReference>
<evidence type="ECO:0000259" key="1">
    <source>
        <dbReference type="SMART" id="SM00530"/>
    </source>
</evidence>
<accession>A0A5C4LWP5</accession>
<dbReference type="Pfam" id="PF13560">
    <property type="entry name" value="HTH_31"/>
    <property type="match status" value="1"/>
</dbReference>
<organism evidence="2 3">
    <name type="scientific">Amycolatopsis alkalitolerans</name>
    <dbReference type="NCBI Taxonomy" id="2547244"/>
    <lineage>
        <taxon>Bacteria</taxon>
        <taxon>Bacillati</taxon>
        <taxon>Actinomycetota</taxon>
        <taxon>Actinomycetes</taxon>
        <taxon>Pseudonocardiales</taxon>
        <taxon>Pseudonocardiaceae</taxon>
        <taxon>Amycolatopsis</taxon>
    </lineage>
</organism>
<dbReference type="RefSeq" id="WP_139099424.1">
    <property type="nucleotide sequence ID" value="NZ_VDFW01000028.1"/>
</dbReference>
<dbReference type="OrthoDB" id="4285266at2"/>
<dbReference type="Proteomes" id="UP000305546">
    <property type="component" value="Unassembled WGS sequence"/>
</dbReference>
<dbReference type="GO" id="GO:0003677">
    <property type="term" value="F:DNA binding"/>
    <property type="evidence" value="ECO:0007669"/>
    <property type="project" value="InterPro"/>
</dbReference>
<dbReference type="Pfam" id="PF19054">
    <property type="entry name" value="DUF5753"/>
    <property type="match status" value="1"/>
</dbReference>
<dbReference type="Gene3D" id="1.10.260.40">
    <property type="entry name" value="lambda repressor-like DNA-binding domains"/>
    <property type="match status" value="1"/>
</dbReference>
<keyword evidence="3" id="KW-1185">Reference proteome</keyword>
<sequence length="302" mass="34549">MDLTAAGRTEVLLWLADELRRLRGSRSRADAARRIGTTAGHIGHLETGRNPPSRMDIEGLLDLYGATDQVERLCALRDASRHAQDWWSEYADLLQSPVQAWLGLEAVAARLHTFDSHVLPALFQIAPYTEAVLRAQQASHEDQQRRLIEFEQHRQHIQNERADPAQLLAIIDEQVLHRLVGDATVMRHQLTHLARASLQPHVTIRVLPRDRGLHTSTDAAFAIATMPSHFGPHPGGVFVPSHVHRGWLQNPPDRDVAAIRQGACYRRQREIQTYRATWERLREQTLDPERSREIIEQTRRDW</sequence>
<proteinExistence type="predicted"/>
<reference evidence="2 3" key="1">
    <citation type="submission" date="2019-06" db="EMBL/GenBank/DDBJ databases">
        <title>Amycolatopsis alkalitolerans sp. nov., isolated from Gastrodia elata Blume.</title>
        <authorList>
            <person name="Narsing Rao M.P."/>
            <person name="Li W.J."/>
        </authorList>
    </citation>
    <scope>NUCLEOTIDE SEQUENCE [LARGE SCALE GENOMIC DNA]</scope>
    <source>
        <strain evidence="2 3">SYSUP0005</strain>
    </source>
</reference>
<protein>
    <submittedName>
        <fullName evidence="2">Helix-turn-helix domain-containing protein</fullName>
    </submittedName>
</protein>
<name>A0A5C4LWP5_9PSEU</name>
<evidence type="ECO:0000313" key="2">
    <source>
        <dbReference type="EMBL" id="TNC22232.1"/>
    </source>
</evidence>
<dbReference type="InterPro" id="IPR001387">
    <property type="entry name" value="Cro/C1-type_HTH"/>
</dbReference>